<dbReference type="GO" id="GO:0017025">
    <property type="term" value="F:TBP-class protein binding"/>
    <property type="evidence" value="ECO:0007669"/>
    <property type="project" value="TreeGrafter"/>
</dbReference>
<dbReference type="InterPro" id="IPR000812">
    <property type="entry name" value="TFIIB"/>
</dbReference>
<dbReference type="GO" id="GO:0070897">
    <property type="term" value="P:transcription preinitiation complex assembly"/>
    <property type="evidence" value="ECO:0007669"/>
    <property type="project" value="InterPro"/>
</dbReference>
<keyword evidence="3" id="KW-0863">Zinc-finger</keyword>
<organism evidence="9 10">
    <name type="scientific">Callorhinchus milii</name>
    <name type="common">Ghost shark</name>
    <dbReference type="NCBI Taxonomy" id="7868"/>
    <lineage>
        <taxon>Eukaryota</taxon>
        <taxon>Metazoa</taxon>
        <taxon>Chordata</taxon>
        <taxon>Craniata</taxon>
        <taxon>Vertebrata</taxon>
        <taxon>Chondrichthyes</taxon>
        <taxon>Holocephali</taxon>
        <taxon>Chimaeriformes</taxon>
        <taxon>Callorhinchidae</taxon>
        <taxon>Callorhinchus</taxon>
    </lineage>
</organism>
<reference evidence="9" key="5">
    <citation type="submission" date="2025-09" db="UniProtKB">
        <authorList>
            <consortium name="Ensembl"/>
        </authorList>
    </citation>
    <scope>IDENTIFICATION</scope>
</reference>
<protein>
    <submittedName>
        <fullName evidence="9">BRF2ral transcription factor IIIB subunit</fullName>
    </submittedName>
</protein>
<dbReference type="SUPFAM" id="SSF47954">
    <property type="entry name" value="Cyclin-like"/>
    <property type="match status" value="2"/>
</dbReference>
<dbReference type="STRING" id="7868.ENSCMIP00000007817"/>
<evidence type="ECO:0000256" key="6">
    <source>
        <dbReference type="ARBA" id="ARBA00023163"/>
    </source>
</evidence>
<reference evidence="9" key="4">
    <citation type="submission" date="2025-08" db="UniProtKB">
        <authorList>
            <consortium name="Ensembl"/>
        </authorList>
    </citation>
    <scope>IDENTIFICATION</scope>
</reference>
<comment type="similarity">
    <text evidence="1">Belongs to the TFIIB family.</text>
</comment>
<reference evidence="10" key="2">
    <citation type="journal article" date="2007" name="PLoS Biol.">
        <title>Survey sequencing and comparative analysis of the elephant shark (Callorhinchus milii) genome.</title>
        <authorList>
            <person name="Venkatesh B."/>
            <person name="Kirkness E.F."/>
            <person name="Loh Y.H."/>
            <person name="Halpern A.L."/>
            <person name="Lee A.P."/>
            <person name="Johnson J."/>
            <person name="Dandona N."/>
            <person name="Viswanathan L.D."/>
            <person name="Tay A."/>
            <person name="Venter J.C."/>
            <person name="Strausberg R.L."/>
            <person name="Brenner S."/>
        </authorList>
    </citation>
    <scope>NUCLEOTIDE SEQUENCE [LARGE SCALE GENOMIC DNA]</scope>
</reference>
<sequence length="475" mass="52357">SALGRPPDVKSAISNASIIIVPPYLCDLLTPNQLICSLCSVSSGLGHVPRPVRPTITSQVFSLSAPPTLWNFIPHSLRLAPSLAYVKTHLKTLFDRAFSHPSNAPCRSRVLAGLKRVRDVCRVLRLRAVLEETASGLYREAYEHEELLQARLCKKEALVGCCVYISCRQHSWPLTLGTVCSLLHTDPSLVSSLYLRLLVLLHIDIPSLALSDLVNTHCQGFQLFQAGVSDSPGLVEDRVRVTERAVQLVELAGETWLVTGRHPVPILTAAAYLAWQSLAPAQRLRYSLARFCKLCSVRHPGSANLRLRELCQVLVSLAARLPWLGTQRLEPKTVVKYAGDVLRHRAVLLRHSLVNGSQEVGDGEGETPRGADGEGGESQSTEWENQQGVSHTEERSRDRGSPTQTCAQDFPCGFLPPCLSQPKRRGQQGGSERERERPSSHCVTGDEEISDTEIELYLRTPQEVESFIKASALLL</sequence>
<dbReference type="CDD" id="cd20555">
    <property type="entry name" value="CYCLIN_BRF2"/>
    <property type="match status" value="1"/>
</dbReference>
<evidence type="ECO:0000313" key="10">
    <source>
        <dbReference type="Proteomes" id="UP000314986"/>
    </source>
</evidence>
<dbReference type="GO" id="GO:0097550">
    <property type="term" value="C:transcription preinitiation complex"/>
    <property type="evidence" value="ECO:0007669"/>
    <property type="project" value="TreeGrafter"/>
</dbReference>
<keyword evidence="10" id="KW-1185">Reference proteome</keyword>
<keyword evidence="2" id="KW-0677">Repeat</keyword>
<evidence type="ECO:0000256" key="2">
    <source>
        <dbReference type="ARBA" id="ARBA00022737"/>
    </source>
</evidence>
<feature type="domain" description="BRF2-like C-terminal" evidence="8">
    <location>
        <begin position="210"/>
        <end position="345"/>
    </location>
</feature>
<dbReference type="InParanoid" id="A0A4W3GXX1"/>
<dbReference type="GO" id="GO:0005634">
    <property type="term" value="C:nucleus"/>
    <property type="evidence" value="ECO:0007669"/>
    <property type="project" value="TreeGrafter"/>
</dbReference>
<dbReference type="PANTHER" id="PTHR11618:SF5">
    <property type="entry name" value="TRANSCRIPTION FACTOR IIIB 50 KDA SUBUNIT"/>
    <property type="match status" value="1"/>
</dbReference>
<dbReference type="Pfam" id="PF21886">
    <property type="entry name" value="BRF2-like_C_cyclin_rpt"/>
    <property type="match status" value="1"/>
</dbReference>
<evidence type="ECO:0000313" key="9">
    <source>
        <dbReference type="Ensembl" id="ENSCMIP00000007817.1"/>
    </source>
</evidence>
<keyword evidence="5" id="KW-0805">Transcription regulation</keyword>
<feature type="compositionally biased region" description="Polar residues" evidence="7">
    <location>
        <begin position="377"/>
        <end position="390"/>
    </location>
</feature>
<reference evidence="10" key="3">
    <citation type="journal article" date="2014" name="Nature">
        <title>Elephant shark genome provides unique insights into gnathostome evolution.</title>
        <authorList>
            <consortium name="International Elephant Shark Genome Sequencing Consortium"/>
            <person name="Venkatesh B."/>
            <person name="Lee A.P."/>
            <person name="Ravi V."/>
            <person name="Maurya A.K."/>
            <person name="Lian M.M."/>
            <person name="Swann J.B."/>
            <person name="Ohta Y."/>
            <person name="Flajnik M.F."/>
            <person name="Sutoh Y."/>
            <person name="Kasahara M."/>
            <person name="Hoon S."/>
            <person name="Gangu V."/>
            <person name="Roy S.W."/>
            <person name="Irimia M."/>
            <person name="Korzh V."/>
            <person name="Kondrychyn I."/>
            <person name="Lim Z.W."/>
            <person name="Tay B.H."/>
            <person name="Tohari S."/>
            <person name="Kong K.W."/>
            <person name="Ho S."/>
            <person name="Lorente-Galdos B."/>
            <person name="Quilez J."/>
            <person name="Marques-Bonet T."/>
            <person name="Raney B.J."/>
            <person name="Ingham P.W."/>
            <person name="Tay A."/>
            <person name="Hillier L.W."/>
            <person name="Minx P."/>
            <person name="Boehm T."/>
            <person name="Wilson R.K."/>
            <person name="Brenner S."/>
            <person name="Warren W.C."/>
        </authorList>
    </citation>
    <scope>NUCLEOTIDE SEQUENCE [LARGE SCALE GENOMIC DNA]</scope>
</reference>
<dbReference type="GeneTree" id="ENSGT00390000002288"/>
<evidence type="ECO:0000256" key="1">
    <source>
        <dbReference type="ARBA" id="ARBA00010857"/>
    </source>
</evidence>
<feature type="region of interest" description="Disordered" evidence="7">
    <location>
        <begin position="356"/>
        <end position="449"/>
    </location>
</feature>
<reference evidence="10" key="1">
    <citation type="journal article" date="2006" name="Science">
        <title>Ancient noncoding elements conserved in the human genome.</title>
        <authorList>
            <person name="Venkatesh B."/>
            <person name="Kirkness E.F."/>
            <person name="Loh Y.H."/>
            <person name="Halpern A.L."/>
            <person name="Lee A.P."/>
            <person name="Johnson J."/>
            <person name="Dandona N."/>
            <person name="Viswanathan L.D."/>
            <person name="Tay A."/>
            <person name="Venter J.C."/>
            <person name="Strausberg R.L."/>
            <person name="Brenner S."/>
        </authorList>
    </citation>
    <scope>NUCLEOTIDE SEQUENCE [LARGE SCALE GENOMIC DNA]</scope>
</reference>
<dbReference type="Gene3D" id="1.10.472.10">
    <property type="entry name" value="Cyclin-like"/>
    <property type="match status" value="2"/>
</dbReference>
<name>A0A4W3GXX1_CALMI</name>
<evidence type="ECO:0000259" key="8">
    <source>
        <dbReference type="Pfam" id="PF21886"/>
    </source>
</evidence>
<dbReference type="InterPro" id="IPR036915">
    <property type="entry name" value="Cyclin-like_sf"/>
</dbReference>
<keyword evidence="6" id="KW-0804">Transcription</keyword>
<evidence type="ECO:0000256" key="3">
    <source>
        <dbReference type="ARBA" id="ARBA00022771"/>
    </source>
</evidence>
<accession>A0A4W3GXX1</accession>
<evidence type="ECO:0000256" key="7">
    <source>
        <dbReference type="SAM" id="MobiDB-lite"/>
    </source>
</evidence>
<feature type="compositionally biased region" description="Basic and acidic residues" evidence="7">
    <location>
        <begin position="391"/>
        <end position="400"/>
    </location>
</feature>
<dbReference type="Ensembl" id="ENSCMIT00000008045.1">
    <property type="protein sequence ID" value="ENSCMIP00000007817.1"/>
    <property type="gene ID" value="ENSCMIG00000004242.1"/>
</dbReference>
<evidence type="ECO:0000256" key="5">
    <source>
        <dbReference type="ARBA" id="ARBA00023015"/>
    </source>
</evidence>
<dbReference type="Proteomes" id="UP000314986">
    <property type="component" value="Unassembled WGS sequence"/>
</dbReference>
<keyword evidence="3" id="KW-0479">Metal-binding</keyword>
<gene>
    <name evidence="9" type="primary">LOC103190794</name>
</gene>
<proteinExistence type="inferred from homology"/>
<keyword evidence="4" id="KW-0862">Zinc</keyword>
<dbReference type="AlphaFoldDB" id="A0A4W3GXX1"/>
<evidence type="ECO:0000256" key="4">
    <source>
        <dbReference type="ARBA" id="ARBA00022833"/>
    </source>
</evidence>
<dbReference type="GO" id="GO:0008270">
    <property type="term" value="F:zinc ion binding"/>
    <property type="evidence" value="ECO:0007669"/>
    <property type="project" value="UniProtKB-KW"/>
</dbReference>
<dbReference type="PANTHER" id="PTHR11618">
    <property type="entry name" value="TRANSCRIPTION INITIATION FACTOR IIB-RELATED"/>
    <property type="match status" value="1"/>
</dbReference>
<dbReference type="InterPro" id="IPR054078">
    <property type="entry name" value="BRF2-like_C"/>
</dbReference>